<dbReference type="EMBL" id="BOMM01000017">
    <property type="protein sequence ID" value="GIE10729.1"/>
    <property type="molecule type" value="Genomic_DNA"/>
</dbReference>
<evidence type="ECO:0000256" key="3">
    <source>
        <dbReference type="ARBA" id="ARBA00022475"/>
    </source>
</evidence>
<feature type="transmembrane region" description="Helical" evidence="8">
    <location>
        <begin position="583"/>
        <end position="601"/>
    </location>
</feature>
<dbReference type="PANTHER" id="PTHR33406">
    <property type="entry name" value="MEMBRANE PROTEIN MJ1562-RELATED"/>
    <property type="match status" value="1"/>
</dbReference>
<keyword evidence="4 8" id="KW-0812">Transmembrane</keyword>
<comment type="subcellular location">
    <subcellularLocation>
        <location evidence="1">Cell membrane</location>
        <topology evidence="1">Multi-pass membrane protein</topology>
    </subcellularLocation>
</comment>
<feature type="transmembrane region" description="Helical" evidence="8">
    <location>
        <begin position="269"/>
        <end position="292"/>
    </location>
</feature>
<evidence type="ECO:0000313" key="11">
    <source>
        <dbReference type="Proteomes" id="UP000598174"/>
    </source>
</evidence>
<keyword evidence="6 8" id="KW-0472">Membrane</keyword>
<feature type="compositionally biased region" description="Basic and acidic residues" evidence="7">
    <location>
        <begin position="356"/>
        <end position="366"/>
    </location>
</feature>
<feature type="transmembrane region" description="Helical" evidence="8">
    <location>
        <begin position="198"/>
        <end position="216"/>
    </location>
</feature>
<dbReference type="Proteomes" id="UP000598174">
    <property type="component" value="Unassembled WGS sequence"/>
</dbReference>
<dbReference type="SUPFAM" id="SSF82866">
    <property type="entry name" value="Multidrug efflux transporter AcrB transmembrane domain"/>
    <property type="match status" value="2"/>
</dbReference>
<feature type="region of interest" description="Disordered" evidence="7">
    <location>
        <begin position="348"/>
        <end position="367"/>
    </location>
</feature>
<evidence type="ECO:0000313" key="10">
    <source>
        <dbReference type="EMBL" id="GIE10729.1"/>
    </source>
</evidence>
<dbReference type="AlphaFoldDB" id="A0A919MDM1"/>
<feature type="transmembrane region" description="Helical" evidence="8">
    <location>
        <begin position="552"/>
        <end position="571"/>
    </location>
</feature>
<dbReference type="InterPro" id="IPR000731">
    <property type="entry name" value="SSD"/>
</dbReference>
<feature type="transmembrane region" description="Helical" evidence="8">
    <location>
        <begin position="387"/>
        <end position="405"/>
    </location>
</feature>
<dbReference type="Pfam" id="PF03176">
    <property type="entry name" value="MMPL"/>
    <property type="match status" value="2"/>
</dbReference>
<dbReference type="InterPro" id="IPR004869">
    <property type="entry name" value="MMPL_dom"/>
</dbReference>
<dbReference type="InterPro" id="IPR050545">
    <property type="entry name" value="Mycobact_MmpL"/>
</dbReference>
<evidence type="ECO:0000256" key="7">
    <source>
        <dbReference type="SAM" id="MobiDB-lite"/>
    </source>
</evidence>
<keyword evidence="3" id="KW-1003">Cell membrane</keyword>
<evidence type="ECO:0000256" key="8">
    <source>
        <dbReference type="SAM" id="Phobius"/>
    </source>
</evidence>
<accession>A0A919MDM1</accession>
<sequence length="736" mass="76001">MFERIARWATRRRWWALTAWVLVLVAVTAAAQAVGARYHNDFSLPGTESQQALEALSAEAPAQAGATVQVVLRSAGGLATQRTRVQPMLAELGALPRVADVRDPFTTPGAVSADGTIGYATVTLDAQAQDVPPEDVRRIIDTARQVAGQDGLQVELGGDPVRGAEETAGGASEGLGLLAALVILVFMFGSLLAASLPIIIAVFAVGTAIGLVALASRAATVADFTTPLMILVGLGVGIDYALLVFTRYRSELVAGSPRDRAVARALDTAGRTVFFAGSTVIVALLGLIVLGLGPLQGVAVAVALTVLVTMLAALTLLPALLAVFGSRIERRIRRRAARKTAAPAMADTVGRGRGAGRAEGEGRREGAGPVEGGRWWRWSMGVQRRPWIATVLPLMALVGLSVPLFDLRLGFADASTDSPRATSHKAYDLLSEGFGPGFNGPLIVVVEGGEQAAAAAREALAATNGVAAVQAAPTGGPAGEAADGPSGAAAAGAGTVVVVPESGPQAAETTELVERLREDVLPPVSAATGGTFLVGGSTAAVVDFSDAVAGRLPAFVGVVVGLSALLLLLVFRSLLIPLKAALLNLLSVGAAMGVVVLVFQHGLLGEQPGPVEAYVPVMIFAIVFGLSMDYEVFLLARMHEAWQRRPDPGAAVAEGMATTGRVVTAAAAIMVVVFGAFLLSPDRMLRQFGLGLATAVLLDAIVIRCLIVPAVMQLFGRAAWWLPAPLARRLPRVALE</sequence>
<evidence type="ECO:0000256" key="4">
    <source>
        <dbReference type="ARBA" id="ARBA00022692"/>
    </source>
</evidence>
<name>A0A919MDM1_9ACTN</name>
<evidence type="ECO:0000259" key="9">
    <source>
        <dbReference type="PROSITE" id="PS50156"/>
    </source>
</evidence>
<dbReference type="PROSITE" id="PS50156">
    <property type="entry name" value="SSD"/>
    <property type="match status" value="1"/>
</dbReference>
<dbReference type="PANTHER" id="PTHR33406:SF11">
    <property type="entry name" value="MEMBRANE PROTEIN SCO6666-RELATED"/>
    <property type="match status" value="1"/>
</dbReference>
<evidence type="ECO:0000256" key="6">
    <source>
        <dbReference type="ARBA" id="ARBA00023136"/>
    </source>
</evidence>
<gene>
    <name evidence="10" type="ORF">Afe05nite_25690</name>
</gene>
<evidence type="ECO:0000256" key="5">
    <source>
        <dbReference type="ARBA" id="ARBA00022989"/>
    </source>
</evidence>
<dbReference type="RefSeq" id="WP_203817285.1">
    <property type="nucleotide sequence ID" value="NZ_BAAABP010000071.1"/>
</dbReference>
<comment type="similarity">
    <text evidence="2">Belongs to the resistance-nodulation-cell division (RND) (TC 2.A.6) family. MmpL subfamily.</text>
</comment>
<organism evidence="10 11">
    <name type="scientific">Paractinoplanes ferrugineus</name>
    <dbReference type="NCBI Taxonomy" id="113564"/>
    <lineage>
        <taxon>Bacteria</taxon>
        <taxon>Bacillati</taxon>
        <taxon>Actinomycetota</taxon>
        <taxon>Actinomycetes</taxon>
        <taxon>Micromonosporales</taxon>
        <taxon>Micromonosporaceae</taxon>
        <taxon>Paractinoplanes</taxon>
    </lineage>
</organism>
<feature type="transmembrane region" description="Helical" evidence="8">
    <location>
        <begin position="174"/>
        <end position="193"/>
    </location>
</feature>
<proteinExistence type="inferred from homology"/>
<dbReference type="Gene3D" id="1.20.1640.10">
    <property type="entry name" value="Multidrug efflux transporter AcrB transmembrane domain"/>
    <property type="match status" value="2"/>
</dbReference>
<keyword evidence="5 8" id="KW-1133">Transmembrane helix</keyword>
<comment type="caution">
    <text evidence="10">The sequence shown here is derived from an EMBL/GenBank/DDBJ whole genome shotgun (WGS) entry which is preliminary data.</text>
</comment>
<evidence type="ECO:0000256" key="1">
    <source>
        <dbReference type="ARBA" id="ARBA00004651"/>
    </source>
</evidence>
<feature type="transmembrane region" description="Helical" evidence="8">
    <location>
        <begin position="662"/>
        <end position="681"/>
    </location>
</feature>
<feature type="transmembrane region" description="Helical" evidence="8">
    <location>
        <begin position="228"/>
        <end position="248"/>
    </location>
</feature>
<feature type="transmembrane region" description="Helical" evidence="8">
    <location>
        <begin position="298"/>
        <end position="325"/>
    </location>
</feature>
<feature type="domain" description="SSD" evidence="9">
    <location>
        <begin position="198"/>
        <end position="323"/>
    </location>
</feature>
<keyword evidence="11" id="KW-1185">Reference proteome</keyword>
<dbReference type="GO" id="GO:0005886">
    <property type="term" value="C:plasma membrane"/>
    <property type="evidence" value="ECO:0007669"/>
    <property type="project" value="UniProtKB-SubCell"/>
</dbReference>
<reference evidence="10" key="1">
    <citation type="submission" date="2021-01" db="EMBL/GenBank/DDBJ databases">
        <title>Whole genome shotgun sequence of Actinoplanes ferrugineus NBRC 15555.</title>
        <authorList>
            <person name="Komaki H."/>
            <person name="Tamura T."/>
        </authorList>
    </citation>
    <scope>NUCLEOTIDE SEQUENCE</scope>
    <source>
        <strain evidence="10">NBRC 15555</strain>
    </source>
</reference>
<feature type="transmembrane region" description="Helical" evidence="8">
    <location>
        <begin position="613"/>
        <end position="636"/>
    </location>
</feature>
<protein>
    <submittedName>
        <fullName evidence="10">Membrane protein</fullName>
    </submittedName>
</protein>
<evidence type="ECO:0000256" key="2">
    <source>
        <dbReference type="ARBA" id="ARBA00010157"/>
    </source>
</evidence>